<evidence type="ECO:0000256" key="3">
    <source>
        <dbReference type="ARBA" id="ARBA00023277"/>
    </source>
</evidence>
<dbReference type="Gene3D" id="3.20.20.300">
    <property type="entry name" value="Glycoside hydrolase, family 3, N-terminal domain"/>
    <property type="match status" value="1"/>
</dbReference>
<dbReference type="PROSITE" id="PS00775">
    <property type="entry name" value="GLYCOSYL_HYDROL_F3"/>
    <property type="match status" value="1"/>
</dbReference>
<dbReference type="Pfam" id="PF01915">
    <property type="entry name" value="Glyco_hydro_3_C"/>
    <property type="match status" value="1"/>
</dbReference>
<evidence type="ECO:0000256" key="4">
    <source>
        <dbReference type="RuleBase" id="RU361161"/>
    </source>
</evidence>
<evidence type="ECO:0000313" key="6">
    <source>
        <dbReference type="EMBL" id="RJG24235.1"/>
    </source>
</evidence>
<keyword evidence="2 4" id="KW-0378">Hydrolase</keyword>
<proteinExistence type="inferred from homology"/>
<comment type="similarity">
    <text evidence="1 4">Belongs to the glycosyl hydrolase 3 family.</text>
</comment>
<dbReference type="Gene3D" id="3.40.50.1700">
    <property type="entry name" value="Glycoside hydrolase family 3 C-terminal domain"/>
    <property type="match status" value="1"/>
</dbReference>
<dbReference type="InterPro" id="IPR036881">
    <property type="entry name" value="Glyco_hydro_3_C_sf"/>
</dbReference>
<dbReference type="Gene3D" id="2.60.40.10">
    <property type="entry name" value="Immunoglobulins"/>
    <property type="match status" value="1"/>
</dbReference>
<dbReference type="EMBL" id="QYZD01000007">
    <property type="protein sequence ID" value="RJG24235.1"/>
    <property type="molecule type" value="Genomic_DNA"/>
</dbReference>
<dbReference type="Proteomes" id="UP000266177">
    <property type="component" value="Unassembled WGS sequence"/>
</dbReference>
<organism evidence="6 7">
    <name type="scientific">Paenibacillus thiaminolyticus</name>
    <name type="common">Bacillus thiaminolyticus</name>
    <dbReference type="NCBI Taxonomy" id="49283"/>
    <lineage>
        <taxon>Bacteria</taxon>
        <taxon>Bacillati</taxon>
        <taxon>Bacillota</taxon>
        <taxon>Bacilli</taxon>
        <taxon>Bacillales</taxon>
        <taxon>Paenibacillaceae</taxon>
        <taxon>Paenibacillus</taxon>
    </lineage>
</organism>
<dbReference type="SUPFAM" id="SSF51445">
    <property type="entry name" value="(Trans)glycosidases"/>
    <property type="match status" value="1"/>
</dbReference>
<sequence>MKTVTETDMILTQLTLEEKASLCAGLNMWMTKSVDRLNIPSIAMYDGTNGIRKTASMEELGIFGDNVPATCYPTGSAIGSSWNVELLRELGVALGKEGRELDVDILLGPGINMKRTPLGGRNFEYYSEDPCLTGELGAAFVDGLQSQGVAASVKHFACNNQEYEKMITSSEVDERTLREIYLSAFERIVKKANPWTIMCSYNLLNGEYTSENEFLLKRILREEWGYDGVVLSDWTAVDNRIKGIKVGLDLEMPGPAHYNTKAIVEAVQSGELEERQLEICVRRILELVRRTREQPAVELPSPEERHKLARRAAAESMVLLKNDKGLLPLQPERLSSVAVIGRFAKQPRIQGAGSAKVTPTQVDIPWDEMQDIAGEHLELRYAEGYAQDSPLDTIDECLIEESVALARRSDAAIIFAGQPESSESEGLDIASIDLPCHQSKLIQAVAEAQPNCIVVLSSGTALVMRPWIDQVSCVIQGWLSGQGGGRAIAEILFGLVNPSGKLSETFPVKLSDTPSYLYPRGENGKLYYGEGLFTGYRYYDRKQLEPQFPFGHGLSYTTFEYVSLEAVQAGDEVHVTCAIRNTGTRHGKEIIQLYVNDEECLWQRPDKELKAFAKVDLEPGDTKMVHFTLDRRDFSYYNTKQQRWVADMGFFNILAGSSSRDIRLRCRLHCDFGTQQAVEFHTFSLLSDWLRYPHSRAVLEEYLADMNRHVEEAVILNEEFIGFWNDFPLIKIIQMFGQQWLQDTSPHLVIEEMLERVARCQPADEELPER</sequence>
<dbReference type="InterPro" id="IPR002772">
    <property type="entry name" value="Glyco_hydro_3_C"/>
</dbReference>
<dbReference type="InterPro" id="IPR017853">
    <property type="entry name" value="GH"/>
</dbReference>
<dbReference type="AlphaFoldDB" id="A0A3A3GL24"/>
<dbReference type="InterPro" id="IPR013783">
    <property type="entry name" value="Ig-like_fold"/>
</dbReference>
<dbReference type="InterPro" id="IPR001764">
    <property type="entry name" value="Glyco_hydro_3_N"/>
</dbReference>
<dbReference type="PANTHER" id="PTHR42715:SF10">
    <property type="entry name" value="BETA-GLUCOSIDASE"/>
    <property type="match status" value="1"/>
</dbReference>
<dbReference type="SUPFAM" id="SSF52279">
    <property type="entry name" value="Beta-D-glucan exohydrolase, C-terminal domain"/>
    <property type="match status" value="1"/>
</dbReference>
<accession>A0A3A3GL24</accession>
<dbReference type="GO" id="GO:0005975">
    <property type="term" value="P:carbohydrate metabolic process"/>
    <property type="evidence" value="ECO:0007669"/>
    <property type="project" value="InterPro"/>
</dbReference>
<dbReference type="InterPro" id="IPR026891">
    <property type="entry name" value="Fn3-like"/>
</dbReference>
<dbReference type="InterPro" id="IPR036962">
    <property type="entry name" value="Glyco_hydro_3_N_sf"/>
</dbReference>
<feature type="domain" description="Fibronectin type III-like" evidence="5">
    <location>
        <begin position="589"/>
        <end position="659"/>
    </location>
</feature>
<evidence type="ECO:0000256" key="2">
    <source>
        <dbReference type="ARBA" id="ARBA00022801"/>
    </source>
</evidence>
<evidence type="ECO:0000313" key="7">
    <source>
        <dbReference type="Proteomes" id="UP000266177"/>
    </source>
</evidence>
<dbReference type="FunFam" id="2.60.40.10:FF:000495">
    <property type="entry name" value="Periplasmic beta-glucosidase"/>
    <property type="match status" value="1"/>
</dbReference>
<protein>
    <submittedName>
        <fullName evidence="6">Glycosyl hydrolase</fullName>
    </submittedName>
</protein>
<dbReference type="Pfam" id="PF14310">
    <property type="entry name" value="Fn3-like"/>
    <property type="match status" value="1"/>
</dbReference>
<gene>
    <name evidence="6" type="ORF">DQX05_10210</name>
</gene>
<keyword evidence="4" id="KW-0326">Glycosidase</keyword>
<dbReference type="RefSeq" id="WP_119793232.1">
    <property type="nucleotide sequence ID" value="NZ_QYZD01000007.1"/>
</dbReference>
<evidence type="ECO:0000259" key="5">
    <source>
        <dbReference type="SMART" id="SM01217"/>
    </source>
</evidence>
<dbReference type="PRINTS" id="PR00133">
    <property type="entry name" value="GLHYDRLASE3"/>
</dbReference>
<name>A0A3A3GL24_PANTH</name>
<evidence type="ECO:0000256" key="1">
    <source>
        <dbReference type="ARBA" id="ARBA00005336"/>
    </source>
</evidence>
<reference evidence="6 7" key="1">
    <citation type="submission" date="2018-09" db="EMBL/GenBank/DDBJ databases">
        <title>Paenibacillus SK2017-BO5.</title>
        <authorList>
            <person name="Piskunova J.V."/>
            <person name="Dubiley S.A."/>
            <person name="Severinov K.V."/>
        </authorList>
    </citation>
    <scope>NUCLEOTIDE SEQUENCE [LARGE SCALE GENOMIC DNA]</scope>
    <source>
        <strain evidence="6 7">BO5</strain>
    </source>
</reference>
<dbReference type="InterPro" id="IPR019800">
    <property type="entry name" value="Glyco_hydro_3_AS"/>
</dbReference>
<dbReference type="PANTHER" id="PTHR42715">
    <property type="entry name" value="BETA-GLUCOSIDASE"/>
    <property type="match status" value="1"/>
</dbReference>
<dbReference type="GO" id="GO:0008422">
    <property type="term" value="F:beta-glucosidase activity"/>
    <property type="evidence" value="ECO:0007669"/>
    <property type="project" value="UniProtKB-ARBA"/>
</dbReference>
<dbReference type="SMART" id="SM01217">
    <property type="entry name" value="Fn3_like"/>
    <property type="match status" value="1"/>
</dbReference>
<keyword evidence="3" id="KW-0119">Carbohydrate metabolism</keyword>
<dbReference type="Pfam" id="PF00933">
    <property type="entry name" value="Glyco_hydro_3"/>
    <property type="match status" value="1"/>
</dbReference>
<dbReference type="InterPro" id="IPR050288">
    <property type="entry name" value="Cellulose_deg_GH3"/>
</dbReference>
<comment type="caution">
    <text evidence="6">The sequence shown here is derived from an EMBL/GenBank/DDBJ whole genome shotgun (WGS) entry which is preliminary data.</text>
</comment>
<dbReference type="OrthoDB" id="9805821at2"/>